<dbReference type="GO" id="GO:0016740">
    <property type="term" value="F:transferase activity"/>
    <property type="evidence" value="ECO:0007669"/>
    <property type="project" value="UniProtKB-KW"/>
</dbReference>
<protein>
    <submittedName>
        <fullName evidence="2">Acetyltransferase</fullName>
    </submittedName>
</protein>
<dbReference type="OrthoDB" id="9815592at2"/>
<gene>
    <name evidence="2" type="ORF">CX676_08930</name>
</gene>
<dbReference type="SUPFAM" id="SSF51161">
    <property type="entry name" value="Trimeric LpxA-like enzymes"/>
    <property type="match status" value="1"/>
</dbReference>
<keyword evidence="2" id="KW-0808">Transferase</keyword>
<accession>A0A2H5EY82</accession>
<dbReference type="Proteomes" id="UP000234530">
    <property type="component" value="Chromosome"/>
</dbReference>
<dbReference type="KEGG" id="pzh:CX676_08930"/>
<dbReference type="AlphaFoldDB" id="A0A2H5EY82"/>
<keyword evidence="3" id="KW-1185">Reference proteome</keyword>
<dbReference type="PANTHER" id="PTHR43300">
    <property type="entry name" value="ACETYLTRANSFERASE"/>
    <property type="match status" value="1"/>
</dbReference>
<dbReference type="EMBL" id="CP025430">
    <property type="protein sequence ID" value="AUH64266.1"/>
    <property type="molecule type" value="Genomic_DNA"/>
</dbReference>
<dbReference type="Pfam" id="PF00132">
    <property type="entry name" value="Hexapep"/>
    <property type="match status" value="1"/>
</dbReference>
<dbReference type="CDD" id="cd03349">
    <property type="entry name" value="LbH_XAT"/>
    <property type="match status" value="1"/>
</dbReference>
<reference evidence="2 3" key="1">
    <citation type="journal article" date="2013" name="Antonie Van Leeuwenhoek">
        <title>Paracoccus zhejiangensis sp. nov., isolated from activated sludge in wastewater-treatment system.</title>
        <authorList>
            <person name="Wu Z.G."/>
            <person name="Zhang D.F."/>
            <person name="Liu Y.L."/>
            <person name="Wang F."/>
            <person name="Jiang X."/>
            <person name="Li C."/>
            <person name="Li S.P."/>
            <person name="Hong Q."/>
            <person name="Li W.J."/>
        </authorList>
    </citation>
    <scope>NUCLEOTIDE SEQUENCE [LARGE SCALE GENOMIC DNA]</scope>
    <source>
        <strain evidence="2 3">J6</strain>
    </source>
</reference>
<organism evidence="2 3">
    <name type="scientific">Paracoccus zhejiangensis</name>
    <dbReference type="NCBI Taxonomy" id="1077935"/>
    <lineage>
        <taxon>Bacteria</taxon>
        <taxon>Pseudomonadati</taxon>
        <taxon>Pseudomonadota</taxon>
        <taxon>Alphaproteobacteria</taxon>
        <taxon>Rhodobacterales</taxon>
        <taxon>Paracoccaceae</taxon>
        <taxon>Paracoccus</taxon>
    </lineage>
</organism>
<evidence type="ECO:0000313" key="3">
    <source>
        <dbReference type="Proteomes" id="UP000234530"/>
    </source>
</evidence>
<comment type="similarity">
    <text evidence="1">Belongs to the transferase hexapeptide repeat family.</text>
</comment>
<dbReference type="Gene3D" id="2.160.10.10">
    <property type="entry name" value="Hexapeptide repeat proteins"/>
    <property type="match status" value="1"/>
</dbReference>
<dbReference type="InterPro" id="IPR011004">
    <property type="entry name" value="Trimer_LpxA-like_sf"/>
</dbReference>
<dbReference type="PANTHER" id="PTHR43300:SF11">
    <property type="entry name" value="ACETYLTRANSFERASE RV3034C-RELATED"/>
    <property type="match status" value="1"/>
</dbReference>
<proteinExistence type="inferred from homology"/>
<dbReference type="InterPro" id="IPR050179">
    <property type="entry name" value="Trans_hexapeptide_repeat"/>
</dbReference>
<evidence type="ECO:0000313" key="2">
    <source>
        <dbReference type="EMBL" id="AUH64266.1"/>
    </source>
</evidence>
<evidence type="ECO:0000256" key="1">
    <source>
        <dbReference type="ARBA" id="ARBA00007274"/>
    </source>
</evidence>
<dbReference type="InterPro" id="IPR001451">
    <property type="entry name" value="Hexapep"/>
</dbReference>
<dbReference type="RefSeq" id="WP_101752304.1">
    <property type="nucleotide sequence ID" value="NZ_CP025430.1"/>
</dbReference>
<sequence length="218" mass="23887">MPVSFLDATSSYPMQFPDGRVNPGLVHLNRVIDHPNIEIGDFTYASSFDPPTDWAVRLAPYTYAGAPERLRIGRFCQIADRVRIITASANHPMAGFSTYPFAIFDHDRLADYMDQISDLLDTVIGHDVWLGDGVTVLPGARIGAGVIAGAGSVLHGEVPDYAVVAGNPARVIRMRFPPDQIARLLDLRWWDWPIEAIARATPALARADLDALERLAPG</sequence>
<name>A0A2H5EY82_9RHOB</name>